<dbReference type="Gene3D" id="1.10.630.10">
    <property type="entry name" value="Cytochrome P450"/>
    <property type="match status" value="1"/>
</dbReference>
<comment type="caution">
    <text evidence="12">The sequence shown here is derived from an EMBL/GenBank/DDBJ whole genome shotgun (WGS) entry which is preliminary data.</text>
</comment>
<protein>
    <submittedName>
        <fullName evidence="12">Cytochrome P450</fullName>
    </submittedName>
</protein>
<comment type="cofactor">
    <cofactor evidence="1 10">
        <name>heme</name>
        <dbReference type="ChEBI" id="CHEBI:30413"/>
    </cofactor>
</comment>
<dbReference type="SUPFAM" id="SSF48264">
    <property type="entry name" value="Cytochrome P450"/>
    <property type="match status" value="1"/>
</dbReference>
<evidence type="ECO:0000256" key="2">
    <source>
        <dbReference type="ARBA" id="ARBA00004370"/>
    </source>
</evidence>
<dbReference type="PANTHER" id="PTHR24304:SF2">
    <property type="entry name" value="24-HYDROXYCHOLESTEROL 7-ALPHA-HYDROXYLASE"/>
    <property type="match status" value="1"/>
</dbReference>
<comment type="subcellular location">
    <subcellularLocation>
        <location evidence="2">Membrane</location>
    </subcellularLocation>
</comment>
<dbReference type="GO" id="GO:0020037">
    <property type="term" value="F:heme binding"/>
    <property type="evidence" value="ECO:0007669"/>
    <property type="project" value="InterPro"/>
</dbReference>
<name>A0AAD9D1F5_PAPLA</name>
<comment type="similarity">
    <text evidence="3 11">Belongs to the cytochrome P450 family.</text>
</comment>
<dbReference type="Pfam" id="PF00067">
    <property type="entry name" value="p450"/>
    <property type="match status" value="1"/>
</dbReference>
<dbReference type="EMBL" id="JAODAN010000005">
    <property type="protein sequence ID" value="KAK1924458.1"/>
    <property type="molecule type" value="Genomic_DNA"/>
</dbReference>
<dbReference type="PRINTS" id="PR00385">
    <property type="entry name" value="P450"/>
</dbReference>
<evidence type="ECO:0000256" key="4">
    <source>
        <dbReference type="ARBA" id="ARBA00022617"/>
    </source>
</evidence>
<evidence type="ECO:0000256" key="11">
    <source>
        <dbReference type="RuleBase" id="RU000461"/>
    </source>
</evidence>
<dbReference type="GO" id="GO:0016705">
    <property type="term" value="F:oxidoreductase activity, acting on paired donors, with incorporation or reduction of molecular oxygen"/>
    <property type="evidence" value="ECO:0007669"/>
    <property type="project" value="InterPro"/>
</dbReference>
<keyword evidence="7 10" id="KW-0408">Iron</keyword>
<gene>
    <name evidence="12" type="ORF">DB88DRAFT_287799</name>
</gene>
<evidence type="ECO:0000256" key="3">
    <source>
        <dbReference type="ARBA" id="ARBA00010617"/>
    </source>
</evidence>
<dbReference type="PRINTS" id="PR00465">
    <property type="entry name" value="EP450IV"/>
</dbReference>
<evidence type="ECO:0000256" key="10">
    <source>
        <dbReference type="PIRSR" id="PIRSR602403-1"/>
    </source>
</evidence>
<dbReference type="InterPro" id="IPR002403">
    <property type="entry name" value="Cyt_P450_E_grp-IV"/>
</dbReference>
<dbReference type="InterPro" id="IPR017972">
    <property type="entry name" value="Cyt_P450_CS"/>
</dbReference>
<keyword evidence="6 11" id="KW-0560">Oxidoreductase</keyword>
<dbReference type="GO" id="GO:0005506">
    <property type="term" value="F:iron ion binding"/>
    <property type="evidence" value="ECO:0007669"/>
    <property type="project" value="InterPro"/>
</dbReference>
<evidence type="ECO:0000256" key="9">
    <source>
        <dbReference type="ARBA" id="ARBA00023136"/>
    </source>
</evidence>
<dbReference type="FunFam" id="1.10.630.10:FF:000033">
    <property type="entry name" value="14-alpha sterol demethylase"/>
    <property type="match status" value="1"/>
</dbReference>
<evidence type="ECO:0000256" key="7">
    <source>
        <dbReference type="ARBA" id="ARBA00023004"/>
    </source>
</evidence>
<dbReference type="GO" id="GO:0016020">
    <property type="term" value="C:membrane"/>
    <property type="evidence" value="ECO:0007669"/>
    <property type="project" value="UniProtKB-SubCell"/>
</dbReference>
<evidence type="ECO:0000313" key="12">
    <source>
        <dbReference type="EMBL" id="KAK1924458.1"/>
    </source>
</evidence>
<evidence type="ECO:0000256" key="6">
    <source>
        <dbReference type="ARBA" id="ARBA00023002"/>
    </source>
</evidence>
<organism evidence="12 13">
    <name type="scientific">Papiliotrema laurentii</name>
    <name type="common">Cryptococcus laurentii</name>
    <dbReference type="NCBI Taxonomy" id="5418"/>
    <lineage>
        <taxon>Eukaryota</taxon>
        <taxon>Fungi</taxon>
        <taxon>Dikarya</taxon>
        <taxon>Basidiomycota</taxon>
        <taxon>Agaricomycotina</taxon>
        <taxon>Tremellomycetes</taxon>
        <taxon>Tremellales</taxon>
        <taxon>Rhynchogastremaceae</taxon>
        <taxon>Papiliotrema</taxon>
    </lineage>
</organism>
<dbReference type="InterPro" id="IPR050529">
    <property type="entry name" value="CYP450_sterol_14alpha_dmase"/>
</dbReference>
<keyword evidence="13" id="KW-1185">Reference proteome</keyword>
<feature type="binding site" description="axial binding residue" evidence="10">
    <location>
        <position position="487"/>
    </location>
    <ligand>
        <name>heme</name>
        <dbReference type="ChEBI" id="CHEBI:30413"/>
    </ligand>
    <ligandPart>
        <name>Fe</name>
        <dbReference type="ChEBI" id="CHEBI:18248"/>
    </ligandPart>
</feature>
<dbReference type="AlphaFoldDB" id="A0AAD9D1F5"/>
<accession>A0AAD9D1F5</accession>
<dbReference type="Proteomes" id="UP001182556">
    <property type="component" value="Unassembled WGS sequence"/>
</dbReference>
<dbReference type="GO" id="GO:0004497">
    <property type="term" value="F:monooxygenase activity"/>
    <property type="evidence" value="ECO:0007669"/>
    <property type="project" value="UniProtKB-KW"/>
</dbReference>
<evidence type="ECO:0000256" key="5">
    <source>
        <dbReference type="ARBA" id="ARBA00022723"/>
    </source>
</evidence>
<dbReference type="PROSITE" id="PS00086">
    <property type="entry name" value="CYTOCHROME_P450"/>
    <property type="match status" value="1"/>
</dbReference>
<reference evidence="12" key="1">
    <citation type="submission" date="2023-02" db="EMBL/GenBank/DDBJ databases">
        <title>Identification and recombinant expression of a fungal hydrolase from Papiliotrema laurentii that hydrolyzes apple cutin and clears colloidal polyester polyurethane.</title>
        <authorList>
            <consortium name="DOE Joint Genome Institute"/>
            <person name="Roman V.A."/>
            <person name="Bojanowski C."/>
            <person name="Crable B.R."/>
            <person name="Wagner D.N."/>
            <person name="Hung C.S."/>
            <person name="Nadeau L.J."/>
            <person name="Schratz L."/>
            <person name="Haridas S."/>
            <person name="Pangilinan J."/>
            <person name="Lipzen A."/>
            <person name="Na H."/>
            <person name="Yan M."/>
            <person name="Ng V."/>
            <person name="Grigoriev I.V."/>
            <person name="Spatafora J.W."/>
            <person name="Barlow D."/>
            <person name="Biffinger J."/>
            <person name="Kelley-Loughnane N."/>
            <person name="Varaljay V.A."/>
            <person name="Crookes-Goodson W.J."/>
        </authorList>
    </citation>
    <scope>NUCLEOTIDE SEQUENCE</scope>
    <source>
        <strain evidence="12">5307AH</strain>
    </source>
</reference>
<keyword evidence="8 11" id="KW-0503">Monooxygenase</keyword>
<dbReference type="InterPro" id="IPR001128">
    <property type="entry name" value="Cyt_P450"/>
</dbReference>
<evidence type="ECO:0000256" key="1">
    <source>
        <dbReference type="ARBA" id="ARBA00001971"/>
    </source>
</evidence>
<evidence type="ECO:0000256" key="8">
    <source>
        <dbReference type="ARBA" id="ARBA00023033"/>
    </source>
</evidence>
<proteinExistence type="inferred from homology"/>
<keyword evidence="9" id="KW-0472">Membrane</keyword>
<evidence type="ECO:0000313" key="13">
    <source>
        <dbReference type="Proteomes" id="UP001182556"/>
    </source>
</evidence>
<sequence length="543" mass="60908">MSQSVLLSHLPTLPEWVNELPRPVLVAALAVLIPAVIIGLNVLQQVCLPRDKSLPPVVFHYIPWFGSAAYYGQDPYKFLFECRAKYGDVFTFILMGRRMTVALGPKGNNLSLGGKVSQVSAEDAYTHLTTPVFGKGVVYDCPNEMLMQQKKFIKHGLSTEALQSYATLMYQESEQFFEHELGFSPASPGPKSFEVLKIMAELIILTAGRSLQGKEIRDSMTSQFARDMEDLDGGFTPLNFMFPNLPLPSYRRRDRAQKSMSDFYLEIMRKRKSGETEVTEMDMIQALSDKEYKDGTPLTERDVAHMMIAILMAGQHTSSATSSWSLLHIAHRQDIAAMLYDEQKKLFGNPDGSFRAITYEDTKEMPIMDSVIRETLRMHAPIHSIYRKVLSPITVPPSLSAPSESSAYVIPEGHFVVAAPGVSAMDPLVWPEASTWNPLRWTEKDGIAQTALSQYQGGGEQVDYGFGQISKGTESPYMPFGAGRHRCVGESFAYLQLSIIISYIIRNYEMKLENPTFPEPNYRTMIVLPLKGFVSFKRRQGTA</sequence>
<keyword evidence="5 10" id="KW-0479">Metal-binding</keyword>
<keyword evidence="4 10" id="KW-0349">Heme</keyword>
<dbReference type="PANTHER" id="PTHR24304">
    <property type="entry name" value="CYTOCHROME P450 FAMILY 7"/>
    <property type="match status" value="1"/>
</dbReference>
<dbReference type="InterPro" id="IPR036396">
    <property type="entry name" value="Cyt_P450_sf"/>
</dbReference>
<dbReference type="CDD" id="cd11042">
    <property type="entry name" value="CYP51-like"/>
    <property type="match status" value="1"/>
</dbReference>